<keyword evidence="4" id="KW-0472">Membrane</keyword>
<keyword evidence="4" id="KW-0812">Transmembrane</keyword>
<keyword evidence="1" id="KW-0378">Hydrolase</keyword>
<dbReference type="InterPro" id="IPR001345">
    <property type="entry name" value="PG/BPGM_mutase_AS"/>
</dbReference>
<feature type="active site" description="Proton donor/acceptor" evidence="2">
    <location>
        <position position="86"/>
    </location>
</feature>
<dbReference type="CDD" id="cd07067">
    <property type="entry name" value="HP_PGM_like"/>
    <property type="match status" value="1"/>
</dbReference>
<evidence type="ECO:0000256" key="1">
    <source>
        <dbReference type="ARBA" id="ARBA00022801"/>
    </source>
</evidence>
<dbReference type="Pfam" id="PF00300">
    <property type="entry name" value="His_Phos_1"/>
    <property type="match status" value="1"/>
</dbReference>
<evidence type="ECO:0000256" key="2">
    <source>
        <dbReference type="PIRSR" id="PIRSR613078-1"/>
    </source>
</evidence>
<dbReference type="PANTHER" id="PTHR46517:SF1">
    <property type="entry name" value="FRUCTOSE-2,6-BISPHOSPHATASE TIGAR"/>
    <property type="match status" value="1"/>
</dbReference>
<organism evidence="5 6">
    <name type="scientific">Hapsidospora chrysogenum (strain ATCC 11550 / CBS 779.69 / DSM 880 / IAM 14645 / JCM 23072 / IMI 49137)</name>
    <name type="common">Acremonium chrysogenum</name>
    <dbReference type="NCBI Taxonomy" id="857340"/>
    <lineage>
        <taxon>Eukaryota</taxon>
        <taxon>Fungi</taxon>
        <taxon>Dikarya</taxon>
        <taxon>Ascomycota</taxon>
        <taxon>Pezizomycotina</taxon>
        <taxon>Sordariomycetes</taxon>
        <taxon>Hypocreomycetidae</taxon>
        <taxon>Hypocreales</taxon>
        <taxon>Bionectriaceae</taxon>
        <taxon>Hapsidospora</taxon>
    </lineage>
</organism>
<evidence type="ECO:0000313" key="6">
    <source>
        <dbReference type="Proteomes" id="UP000029964"/>
    </source>
</evidence>
<feature type="binding site" evidence="3">
    <location>
        <position position="61"/>
    </location>
    <ligand>
        <name>substrate</name>
    </ligand>
</feature>
<gene>
    <name evidence="5" type="ORF">ACRE_070970</name>
</gene>
<comment type="caution">
    <text evidence="5">The sequence shown here is derived from an EMBL/GenBank/DDBJ whole genome shotgun (WGS) entry which is preliminary data.</text>
</comment>
<reference evidence="6" key="1">
    <citation type="journal article" date="2014" name="Genome Announc.">
        <title>Genome sequence and annotation of Acremonium chrysogenum, producer of the beta-lactam antibiotic cephalosporin C.</title>
        <authorList>
            <person name="Terfehr D."/>
            <person name="Dahlmann T.A."/>
            <person name="Specht T."/>
            <person name="Zadra I."/>
            <person name="Kuernsteiner H."/>
            <person name="Kueck U."/>
        </authorList>
    </citation>
    <scope>NUCLEOTIDE SEQUENCE [LARGE SCALE GENOMIC DNA]</scope>
    <source>
        <strain evidence="6">ATCC 11550 / CBS 779.69 / DSM 880 / IAM 14645 / JCM 23072 / IMI 49137</strain>
    </source>
</reference>
<feature type="transmembrane region" description="Helical" evidence="4">
    <location>
        <begin position="126"/>
        <end position="151"/>
    </location>
</feature>
<dbReference type="GO" id="GO:0043456">
    <property type="term" value="P:regulation of pentose-phosphate shunt"/>
    <property type="evidence" value="ECO:0007669"/>
    <property type="project" value="TreeGrafter"/>
</dbReference>
<dbReference type="STRING" id="857340.A0A086SYI2"/>
<dbReference type="InterPro" id="IPR029033">
    <property type="entry name" value="His_PPase_superfam"/>
</dbReference>
<evidence type="ECO:0000313" key="5">
    <source>
        <dbReference type="EMBL" id="KFH42164.1"/>
    </source>
</evidence>
<feature type="active site" description="Tele-phosphohistidine intermediate" evidence="2">
    <location>
        <position position="8"/>
    </location>
</feature>
<dbReference type="InterPro" id="IPR013078">
    <property type="entry name" value="His_Pase_superF_clade-1"/>
</dbReference>
<dbReference type="SUPFAM" id="SSF53254">
    <property type="entry name" value="Phosphoglycerate mutase-like"/>
    <property type="match status" value="1"/>
</dbReference>
<keyword evidence="6" id="KW-1185">Reference proteome</keyword>
<dbReference type="GO" id="GO:0045820">
    <property type="term" value="P:negative regulation of glycolytic process"/>
    <property type="evidence" value="ECO:0007669"/>
    <property type="project" value="TreeGrafter"/>
</dbReference>
<dbReference type="InterPro" id="IPR051695">
    <property type="entry name" value="Phosphoglycerate_Mutase"/>
</dbReference>
<dbReference type="PANTHER" id="PTHR46517">
    <property type="entry name" value="FRUCTOSE-2,6-BISPHOSPHATASE TIGAR"/>
    <property type="match status" value="1"/>
</dbReference>
<feature type="binding site" evidence="3">
    <location>
        <begin position="7"/>
        <end position="14"/>
    </location>
    <ligand>
        <name>substrate</name>
    </ligand>
</feature>
<evidence type="ECO:0000256" key="4">
    <source>
        <dbReference type="SAM" id="Phobius"/>
    </source>
</evidence>
<dbReference type="GO" id="GO:0004331">
    <property type="term" value="F:fructose-2,6-bisphosphate 2-phosphatase activity"/>
    <property type="evidence" value="ECO:0007669"/>
    <property type="project" value="TreeGrafter"/>
</dbReference>
<dbReference type="PROSITE" id="PS00175">
    <property type="entry name" value="PG_MUTASE"/>
    <property type="match status" value="1"/>
</dbReference>
<accession>A0A086SYI2</accession>
<dbReference type="AlphaFoldDB" id="A0A086SYI2"/>
<dbReference type="EMBL" id="JPKY01000102">
    <property type="protein sequence ID" value="KFH42164.1"/>
    <property type="molecule type" value="Genomic_DNA"/>
</dbReference>
<proteinExistence type="predicted"/>
<protein>
    <submittedName>
        <fullName evidence="5">Phosphatase-like protein</fullName>
    </submittedName>
</protein>
<dbReference type="OrthoDB" id="354304at2759"/>
<dbReference type="Proteomes" id="UP000029964">
    <property type="component" value="Unassembled WGS sequence"/>
</dbReference>
<dbReference type="HOGENOM" id="CLU_033323_0_0_1"/>
<dbReference type="Gene3D" id="3.40.50.1240">
    <property type="entry name" value="Phosphoglycerate mutase-like"/>
    <property type="match status" value="1"/>
</dbReference>
<dbReference type="SMART" id="SM00855">
    <property type="entry name" value="PGAM"/>
    <property type="match status" value="1"/>
</dbReference>
<sequence length="272" mass="29253">MRLFLVRHGETVDNAANVYAGTRDSALSMHGVVQAQRLASHLASSRHCSGDTQIFSSTLQRAAKTAEAIRDACGAGSVRQLAQLRERDFGSLEGTKIGAVAHEYAQDAESAQSMRDRVDDFLDHHLLPLVMLLAAGDVVIVAHGIILGVMFRQLSARLPAGSTIVSPEAQPLTSSNPSPRKTIPVLPVWRNTGYLEATLSPATAAATAAAEAQSKSWSALQLRIIRVNCVEHLQGLRKTRGGIGSTRFDEKQKTLDAFYTSKERKAAADAVE</sequence>
<evidence type="ECO:0000256" key="3">
    <source>
        <dbReference type="PIRSR" id="PIRSR613078-2"/>
    </source>
</evidence>
<name>A0A086SYI2_HAPC1</name>
<dbReference type="GO" id="GO:0005829">
    <property type="term" value="C:cytosol"/>
    <property type="evidence" value="ECO:0007669"/>
    <property type="project" value="TreeGrafter"/>
</dbReference>
<keyword evidence="4" id="KW-1133">Transmembrane helix</keyword>